<gene>
    <name evidence="2" type="primary">asip1</name>
</gene>
<evidence type="ECO:0000256" key="1">
    <source>
        <dbReference type="SAM" id="SignalP"/>
    </source>
</evidence>
<name>A0A8D2ZGF8_SCOMX</name>
<feature type="chain" id="PRO_5034882863" evidence="1">
    <location>
        <begin position="21"/>
        <end position="194"/>
    </location>
</feature>
<evidence type="ECO:0000313" key="2">
    <source>
        <dbReference type="Ensembl" id="ENSSMAP00000001805.2"/>
    </source>
</evidence>
<dbReference type="AlphaFoldDB" id="A0A8D2ZGF8"/>
<protein>
    <submittedName>
        <fullName evidence="2">Uncharacterized protein</fullName>
    </submittedName>
</protein>
<reference evidence="2" key="2">
    <citation type="submission" date="2025-08" db="UniProtKB">
        <authorList>
            <consortium name="Ensembl"/>
        </authorList>
    </citation>
    <scope>IDENTIFICATION</scope>
</reference>
<evidence type="ECO:0000313" key="3">
    <source>
        <dbReference type="Proteomes" id="UP000694558"/>
    </source>
</evidence>
<sequence>MHAFLLLGCFVLATTELVRGSAHMIPDERLSTNKVVVSNALSQSLDVGSPPVLIVGELLLAVLLCFVKTCYYSAVYHYPQRNLYCSNVVFQSYPNQRRARERNKKRRNLAPNARLPLRTAFPCGEAVNLRATCAAISAPSASVGSSELCVTVEWATLAAERPSATFAISKLTEQNFTLKRGRLEARWIASCSGP</sequence>
<feature type="signal peptide" evidence="1">
    <location>
        <begin position="1"/>
        <end position="20"/>
    </location>
</feature>
<keyword evidence="1" id="KW-0732">Signal</keyword>
<accession>A0A8D2ZGF8</accession>
<reference evidence="2" key="1">
    <citation type="submission" date="2023-05" db="EMBL/GenBank/DDBJ databases">
        <title>High-quality long-read genome of Scophthalmus maximus.</title>
        <authorList>
            <person name="Lien S."/>
            <person name="Martinez P."/>
        </authorList>
    </citation>
    <scope>NUCLEOTIDE SEQUENCE [LARGE SCALE GENOMIC DNA]</scope>
</reference>
<organism evidence="2 3">
    <name type="scientific">Scophthalmus maximus</name>
    <name type="common">Turbot</name>
    <name type="synonym">Psetta maxima</name>
    <dbReference type="NCBI Taxonomy" id="52904"/>
    <lineage>
        <taxon>Eukaryota</taxon>
        <taxon>Metazoa</taxon>
        <taxon>Chordata</taxon>
        <taxon>Craniata</taxon>
        <taxon>Vertebrata</taxon>
        <taxon>Euteleostomi</taxon>
        <taxon>Actinopterygii</taxon>
        <taxon>Neopterygii</taxon>
        <taxon>Teleostei</taxon>
        <taxon>Neoteleostei</taxon>
        <taxon>Acanthomorphata</taxon>
        <taxon>Carangaria</taxon>
        <taxon>Pleuronectiformes</taxon>
        <taxon>Pleuronectoidei</taxon>
        <taxon>Scophthalmidae</taxon>
        <taxon>Scophthalmus</taxon>
    </lineage>
</organism>
<dbReference type="Ensembl" id="ENSSMAT00000001843.2">
    <property type="protein sequence ID" value="ENSSMAP00000001805.2"/>
    <property type="gene ID" value="ENSSMAG00000001134.2"/>
</dbReference>
<dbReference type="Proteomes" id="UP000694558">
    <property type="component" value="Chromosome 6"/>
</dbReference>
<proteinExistence type="predicted"/>